<dbReference type="RefSeq" id="XP_040484196.1">
    <property type="nucleotide sequence ID" value="XM_040628262.1"/>
</dbReference>
<sequence>MTHRETLRKTTTLHLLELSDSPSRQNFLLDTPAHWSCNKASCDCIKNCLSRLHGVELPRPLRFPSGRKPWGKLFLPLFVSPPGIGQKLKALEITQRTLWKSLADAYRPGDLQVPHRFQVGDSVYVRRHRAGNLEPRWKGPYIVLLTTPTAVKVDGVSAWTHASHVKEAPPDKNWTVEKTDNPLKLRLRRVYAADADSTTGPCVLNRLIQFVRSQVSTVQLFMLRHEYQELNPSEDPTIP</sequence>
<dbReference type="Pfam" id="PF18697">
    <property type="entry name" value="MLVIN_C"/>
    <property type="match status" value="1"/>
</dbReference>
<dbReference type="Proteomes" id="UP000261680">
    <property type="component" value="Unplaced"/>
</dbReference>
<dbReference type="Gene3D" id="2.30.30.850">
    <property type="match status" value="1"/>
</dbReference>
<dbReference type="AlphaFoldDB" id="A0A8M1FLE8"/>
<evidence type="ECO:0000256" key="1">
    <source>
        <dbReference type="ARBA" id="ARBA00022679"/>
    </source>
</evidence>
<dbReference type="InterPro" id="IPR040643">
    <property type="entry name" value="MLVIN_C"/>
</dbReference>
<organism evidence="7 8">
    <name type="scientific">Ursus maritimus</name>
    <name type="common">Polar bear</name>
    <name type="synonym">Thalarctos maritimus</name>
    <dbReference type="NCBI Taxonomy" id="29073"/>
    <lineage>
        <taxon>Eukaryota</taxon>
        <taxon>Metazoa</taxon>
        <taxon>Chordata</taxon>
        <taxon>Craniata</taxon>
        <taxon>Vertebrata</taxon>
        <taxon>Euteleostomi</taxon>
        <taxon>Mammalia</taxon>
        <taxon>Eutheria</taxon>
        <taxon>Laurasiatheria</taxon>
        <taxon>Carnivora</taxon>
        <taxon>Caniformia</taxon>
        <taxon>Ursidae</taxon>
        <taxon>Ursus</taxon>
    </lineage>
</organism>
<keyword evidence="7" id="KW-1185">Reference proteome</keyword>
<evidence type="ECO:0000256" key="3">
    <source>
        <dbReference type="ARBA" id="ARBA00022722"/>
    </source>
</evidence>
<keyword evidence="4" id="KW-0255">Endonuclease</keyword>
<keyword evidence="3" id="KW-0540">Nuclease</keyword>
<dbReference type="KEGG" id="umr:121102427"/>
<dbReference type="GO" id="GO:0016779">
    <property type="term" value="F:nucleotidyltransferase activity"/>
    <property type="evidence" value="ECO:0007669"/>
    <property type="project" value="UniProtKB-KW"/>
</dbReference>
<accession>A0A8M1FLE8</accession>
<evidence type="ECO:0000256" key="2">
    <source>
        <dbReference type="ARBA" id="ARBA00022695"/>
    </source>
</evidence>
<keyword evidence="5" id="KW-0378">Hydrolase</keyword>
<dbReference type="OrthoDB" id="9893755at2759"/>
<dbReference type="GeneID" id="121102427"/>
<gene>
    <name evidence="8" type="primary">LOC121102427</name>
</gene>
<evidence type="ECO:0000313" key="8">
    <source>
        <dbReference type="RefSeq" id="XP_040484196.1"/>
    </source>
</evidence>
<dbReference type="GO" id="GO:0004519">
    <property type="term" value="F:endonuclease activity"/>
    <property type="evidence" value="ECO:0007669"/>
    <property type="project" value="UniProtKB-KW"/>
</dbReference>
<feature type="domain" description="Murine leukemia virus integrase C-terminal" evidence="6">
    <location>
        <begin position="115"/>
        <end position="169"/>
    </location>
</feature>
<name>A0A8M1FLE8_URSMA</name>
<evidence type="ECO:0000313" key="7">
    <source>
        <dbReference type="Proteomes" id="UP000261680"/>
    </source>
</evidence>
<proteinExistence type="predicted"/>
<protein>
    <submittedName>
        <fullName evidence="8">Uncharacterized protein LOC121102427</fullName>
    </submittedName>
</protein>
<keyword evidence="2" id="KW-0548">Nucleotidyltransferase</keyword>
<evidence type="ECO:0000259" key="6">
    <source>
        <dbReference type="Pfam" id="PF18697"/>
    </source>
</evidence>
<evidence type="ECO:0000256" key="5">
    <source>
        <dbReference type="ARBA" id="ARBA00022801"/>
    </source>
</evidence>
<reference evidence="8" key="1">
    <citation type="submission" date="2025-08" db="UniProtKB">
        <authorList>
            <consortium name="RefSeq"/>
        </authorList>
    </citation>
    <scope>IDENTIFICATION</scope>
    <source>
        <tissue evidence="8">Whole blood</tissue>
    </source>
</reference>
<dbReference type="GO" id="GO:0016787">
    <property type="term" value="F:hydrolase activity"/>
    <property type="evidence" value="ECO:0007669"/>
    <property type="project" value="UniProtKB-KW"/>
</dbReference>
<evidence type="ECO:0000256" key="4">
    <source>
        <dbReference type="ARBA" id="ARBA00022759"/>
    </source>
</evidence>
<keyword evidence="1" id="KW-0808">Transferase</keyword>